<evidence type="ECO:0000256" key="1">
    <source>
        <dbReference type="SAM" id="MobiDB-lite"/>
    </source>
</evidence>
<organism evidence="2">
    <name type="scientific">Tanacetum cinerariifolium</name>
    <name type="common">Dalmatian daisy</name>
    <name type="synonym">Chrysanthemum cinerariifolium</name>
    <dbReference type="NCBI Taxonomy" id="118510"/>
    <lineage>
        <taxon>Eukaryota</taxon>
        <taxon>Viridiplantae</taxon>
        <taxon>Streptophyta</taxon>
        <taxon>Embryophyta</taxon>
        <taxon>Tracheophyta</taxon>
        <taxon>Spermatophyta</taxon>
        <taxon>Magnoliopsida</taxon>
        <taxon>eudicotyledons</taxon>
        <taxon>Gunneridae</taxon>
        <taxon>Pentapetalae</taxon>
        <taxon>asterids</taxon>
        <taxon>campanulids</taxon>
        <taxon>Asterales</taxon>
        <taxon>Asteraceae</taxon>
        <taxon>Asteroideae</taxon>
        <taxon>Anthemideae</taxon>
        <taxon>Anthemidinae</taxon>
        <taxon>Tanacetum</taxon>
    </lineage>
</organism>
<feature type="region of interest" description="Disordered" evidence="1">
    <location>
        <begin position="80"/>
        <end position="108"/>
    </location>
</feature>
<comment type="caution">
    <text evidence="2">The sequence shown here is derived from an EMBL/GenBank/DDBJ whole genome shotgun (WGS) entry which is preliminary data.</text>
</comment>
<gene>
    <name evidence="2" type="ORF">Tci_052802</name>
</gene>
<name>A0A6L2N8H0_TANCI</name>
<protein>
    <submittedName>
        <fullName evidence="2">Uncharacterized protein</fullName>
    </submittedName>
</protein>
<dbReference type="AlphaFoldDB" id="A0A6L2N8H0"/>
<reference evidence="2" key="1">
    <citation type="journal article" date="2019" name="Sci. Rep.">
        <title>Draft genome of Tanacetum cinerariifolium, the natural source of mosquito coil.</title>
        <authorList>
            <person name="Yamashiro T."/>
            <person name="Shiraishi A."/>
            <person name="Satake H."/>
            <person name="Nakayama K."/>
        </authorList>
    </citation>
    <scope>NUCLEOTIDE SEQUENCE</scope>
</reference>
<accession>A0A6L2N8H0</accession>
<proteinExistence type="predicted"/>
<sequence>MIVYLKTKVMVKEPNTIQLIILLQEASYDQDFNTSLELTSSDDDTKEIKLDDLLKLVKDVGIDLMDLDSPEDDEPFIVQSDEEEEEVHVEPHAGTKETSVPPPPSPKSIKIQELTNQEFLSKINEVSRAVRNLKQCVDGLEIKVSMELKEIPKKLDEFYSTVLGLIKQVVELKNLKLELPAGCLALPEQVLSIQVKFSKLEVLDALLSILNKVTKALNKFATAIASASHTTDDQSVPLAAQLAEDNGKKTLSHKETNDEESASDFEIEVRLTGSLVESSEHKHLKKFAYVNEQGETFLIIEEEIKNQKKVEQDIKADLTKKEIQLGREELIDLLGFDVVEKVCPNRIGAGWTTIYSRIQTRMENLHKTKKKLELGFSKALGKHDQIIKLNTLAKKKRKHVHD</sequence>
<dbReference type="EMBL" id="BKCJ010008151">
    <property type="protein sequence ID" value="GEU80824.1"/>
    <property type="molecule type" value="Genomic_DNA"/>
</dbReference>
<evidence type="ECO:0000313" key="2">
    <source>
        <dbReference type="EMBL" id="GEU80824.1"/>
    </source>
</evidence>